<sequence length="516" mass="58546">MEIMLPSALRQSWITLGQWYKNPDNPDQWLTPDQTSFVSGYGHRKGPNEDFAETMCYYIRNPEKLQTRALKKYNWIKENAMGGKIHFETVAQKAFEVLNLDDESFIYPGRIRKVLVRVLGGPSEDKVAEVNFILFSRKNTGKCAEKIFFRLQSDLDTFMDIYAHPKDGVKCGYHLIANINLNKNTRSGIWTTSQLTVSGTSGLERHIGMADFGLRIWVNNALEDFQKPIYVPGSAQLALKSISDDIYLRTTFLIKEEGSLAHCSSYVSRVAGGAYSWHAGTGNEGPPYSSSQNENWREMEGWDGIRKVPLEQCFEEEPTDKDKKAWSCYQAATMKKLSPYIRGAEYTLRRLVAKDKARNTMRKEFHNESITINIPERDPDITPPTIHHVNISAVPTNAEMLDGETTVTINLSITDDKSGLDIVGYRLRDPYGTEHGRFFRVTGVSLLFLSKKDVLQVIPKYEILSSEDGHLEATTLLPRGSTPGTWFLEKVEAYDKVGNHVRAQYFETVLIANEEV</sequence>
<reference evidence="1 2" key="1">
    <citation type="journal article" date="2020" name="bioRxiv">
        <title>Metabolic contributions of an alphaproteobacterial endosymbiont in the apicomplexan Cardiosporidium cionae.</title>
        <authorList>
            <person name="Hunter E.S."/>
            <person name="Paight C.J."/>
            <person name="Lane C.E."/>
        </authorList>
    </citation>
    <scope>NUCLEOTIDE SEQUENCE [LARGE SCALE GENOMIC DNA]</scope>
    <source>
        <strain evidence="1">ESH_2018</strain>
    </source>
</reference>
<evidence type="ECO:0000313" key="1">
    <source>
        <dbReference type="EMBL" id="KAF8818372.1"/>
    </source>
</evidence>
<name>A0ABQ7J4L1_9APIC</name>
<dbReference type="Proteomes" id="UP000823046">
    <property type="component" value="Unassembled WGS sequence"/>
</dbReference>
<accession>A0ABQ7J4L1</accession>
<protein>
    <submittedName>
        <fullName evidence="1">Sporozoite invasion-associated protein 1</fullName>
    </submittedName>
</protein>
<comment type="caution">
    <text evidence="1">The sequence shown here is derived from an EMBL/GenBank/DDBJ whole genome shotgun (WGS) entry which is preliminary data.</text>
</comment>
<gene>
    <name evidence="1" type="primary">SIAP1</name>
    <name evidence="1" type="ORF">IE077_004345</name>
</gene>
<dbReference type="EMBL" id="JADAQX010001083">
    <property type="protein sequence ID" value="KAF8818372.1"/>
    <property type="molecule type" value="Genomic_DNA"/>
</dbReference>
<proteinExistence type="predicted"/>
<evidence type="ECO:0000313" key="2">
    <source>
        <dbReference type="Proteomes" id="UP000823046"/>
    </source>
</evidence>
<organism evidence="1 2">
    <name type="scientific">Cardiosporidium cionae</name>
    <dbReference type="NCBI Taxonomy" id="476202"/>
    <lineage>
        <taxon>Eukaryota</taxon>
        <taxon>Sar</taxon>
        <taxon>Alveolata</taxon>
        <taxon>Apicomplexa</taxon>
        <taxon>Aconoidasida</taxon>
        <taxon>Nephromycida</taxon>
        <taxon>Cardiosporidium</taxon>
    </lineage>
</organism>
<keyword evidence="2" id="KW-1185">Reference proteome</keyword>